<dbReference type="GO" id="GO:0006355">
    <property type="term" value="P:regulation of DNA-templated transcription"/>
    <property type="evidence" value="ECO:0007669"/>
    <property type="project" value="InterPro"/>
</dbReference>
<dbReference type="SUPFAM" id="SSF55781">
    <property type="entry name" value="GAF domain-like"/>
    <property type="match status" value="1"/>
</dbReference>
<sequence length="388" mass="42949">MVSDSARTAAVARPGGDWWSREIELVDHLRSLRETAARELCGSVTLPAVEWDVPWRAAETISALTHLCIDALRRVPGSEDDRGERLCGLILDLQRLAMDWYLHDTAMRGQRLADCAAGLSRLRGVPDSAALLDNACQELVLRCGFHRAVLSKVENRSWTPLMLHDRSAPAGGSWFSDWINQTVPLVGDAPEAEMLSRRRPSLVYDTDNAPVYRPLIVQAGQSRSYVVAPLVLGQDVVGFLHTDHHPLARRVDQADRDVAWAFADGISHLYERAVLVERLQTHRDSVRELFFGAVDRIDQLCESGRDATRWSETARTEDAGGPVGNVPVGLTERESDVFDLMVTGASNQEIADRLVITEGTVKSHVKHILRKYGAVNRAQAIAWALNGS</sequence>
<proteinExistence type="predicted"/>
<dbReference type="Pfam" id="PF00196">
    <property type="entry name" value="GerE"/>
    <property type="match status" value="1"/>
</dbReference>
<dbReference type="InterPro" id="IPR016032">
    <property type="entry name" value="Sig_transdc_resp-reg_C-effctor"/>
</dbReference>
<evidence type="ECO:0000313" key="5">
    <source>
        <dbReference type="EMBL" id="STZ42734.1"/>
    </source>
</evidence>
<organism evidence="5 6">
    <name type="scientific">Mycolicibacterium gilvum</name>
    <dbReference type="NCBI Taxonomy" id="1804"/>
    <lineage>
        <taxon>Bacteria</taxon>
        <taxon>Bacillati</taxon>
        <taxon>Actinomycetota</taxon>
        <taxon>Actinomycetes</taxon>
        <taxon>Mycobacteriales</taxon>
        <taxon>Mycobacteriaceae</taxon>
        <taxon>Mycolicibacterium</taxon>
    </lineage>
</organism>
<dbReference type="GO" id="GO:0003677">
    <property type="term" value="F:DNA binding"/>
    <property type="evidence" value="ECO:0007669"/>
    <property type="project" value="UniProtKB-KW"/>
</dbReference>
<dbReference type="AlphaFoldDB" id="A0A378SLI1"/>
<dbReference type="InterPro" id="IPR000792">
    <property type="entry name" value="Tscrpt_reg_LuxR_C"/>
</dbReference>
<reference evidence="5 6" key="1">
    <citation type="submission" date="2018-06" db="EMBL/GenBank/DDBJ databases">
        <authorList>
            <consortium name="Pathogen Informatics"/>
            <person name="Doyle S."/>
        </authorList>
    </citation>
    <scope>NUCLEOTIDE SEQUENCE [LARGE SCALE GENOMIC DNA]</scope>
    <source>
        <strain evidence="5 6">NCTC10742</strain>
    </source>
</reference>
<keyword evidence="2" id="KW-0238">DNA-binding</keyword>
<dbReference type="InterPro" id="IPR003018">
    <property type="entry name" value="GAF"/>
</dbReference>
<dbReference type="PRINTS" id="PR00038">
    <property type="entry name" value="HTHLUXR"/>
</dbReference>
<dbReference type="SUPFAM" id="SSF46894">
    <property type="entry name" value="C-terminal effector domain of the bipartite response regulators"/>
    <property type="match status" value="1"/>
</dbReference>
<dbReference type="PROSITE" id="PS50043">
    <property type="entry name" value="HTH_LUXR_2"/>
    <property type="match status" value="1"/>
</dbReference>
<evidence type="ECO:0000256" key="2">
    <source>
        <dbReference type="ARBA" id="ARBA00023125"/>
    </source>
</evidence>
<accession>A0A378SLI1</accession>
<dbReference type="SMART" id="SM00421">
    <property type="entry name" value="HTH_LUXR"/>
    <property type="match status" value="1"/>
</dbReference>
<protein>
    <submittedName>
        <fullName evidence="5">Response regulator receiver protein</fullName>
    </submittedName>
</protein>
<keyword evidence="1" id="KW-0805">Transcription regulation</keyword>
<dbReference type="Gene3D" id="3.30.450.40">
    <property type="match status" value="1"/>
</dbReference>
<dbReference type="InterPro" id="IPR029016">
    <property type="entry name" value="GAF-like_dom_sf"/>
</dbReference>
<dbReference type="Proteomes" id="UP000254291">
    <property type="component" value="Unassembled WGS sequence"/>
</dbReference>
<evidence type="ECO:0000256" key="1">
    <source>
        <dbReference type="ARBA" id="ARBA00023015"/>
    </source>
</evidence>
<evidence type="ECO:0000256" key="3">
    <source>
        <dbReference type="ARBA" id="ARBA00023163"/>
    </source>
</evidence>
<dbReference type="PANTHER" id="PTHR44688">
    <property type="entry name" value="DNA-BINDING TRANSCRIPTIONAL ACTIVATOR DEVR_DOSR"/>
    <property type="match status" value="1"/>
</dbReference>
<gene>
    <name evidence="5" type="primary">csgD</name>
    <name evidence="5" type="ORF">NCTC10742_01948</name>
</gene>
<keyword evidence="3" id="KW-0804">Transcription</keyword>
<dbReference type="CDD" id="cd06170">
    <property type="entry name" value="LuxR_C_like"/>
    <property type="match status" value="1"/>
</dbReference>
<dbReference type="InterPro" id="IPR036388">
    <property type="entry name" value="WH-like_DNA-bd_sf"/>
</dbReference>
<dbReference type="PROSITE" id="PS00622">
    <property type="entry name" value="HTH_LUXR_1"/>
    <property type="match status" value="1"/>
</dbReference>
<dbReference type="PANTHER" id="PTHR44688:SF16">
    <property type="entry name" value="DNA-BINDING TRANSCRIPTIONAL ACTIVATOR DEVR_DOSR"/>
    <property type="match status" value="1"/>
</dbReference>
<feature type="domain" description="HTH luxR-type" evidence="4">
    <location>
        <begin position="323"/>
        <end position="388"/>
    </location>
</feature>
<name>A0A378SLI1_9MYCO</name>
<dbReference type="Pfam" id="PF01590">
    <property type="entry name" value="GAF"/>
    <property type="match status" value="1"/>
</dbReference>
<dbReference type="Gene3D" id="1.10.10.10">
    <property type="entry name" value="Winged helix-like DNA-binding domain superfamily/Winged helix DNA-binding domain"/>
    <property type="match status" value="1"/>
</dbReference>
<dbReference type="EMBL" id="UGQM01000001">
    <property type="protein sequence ID" value="STZ42734.1"/>
    <property type="molecule type" value="Genomic_DNA"/>
</dbReference>
<evidence type="ECO:0000259" key="4">
    <source>
        <dbReference type="PROSITE" id="PS50043"/>
    </source>
</evidence>
<evidence type="ECO:0000313" key="6">
    <source>
        <dbReference type="Proteomes" id="UP000254291"/>
    </source>
</evidence>